<dbReference type="GO" id="GO:0004497">
    <property type="term" value="F:monooxygenase activity"/>
    <property type="evidence" value="ECO:0007669"/>
    <property type="project" value="UniProtKB-KW"/>
</dbReference>
<evidence type="ECO:0000313" key="2">
    <source>
        <dbReference type="EMBL" id="SOZ56153.1"/>
    </source>
</evidence>
<proteinExistence type="predicted"/>
<dbReference type="InterPro" id="IPR050744">
    <property type="entry name" value="AI-2_Isomerase_LsrG"/>
</dbReference>
<evidence type="ECO:0000259" key="1">
    <source>
        <dbReference type="PROSITE" id="PS51725"/>
    </source>
</evidence>
<dbReference type="InterPro" id="IPR007138">
    <property type="entry name" value="ABM_dom"/>
</dbReference>
<dbReference type="Gene3D" id="3.30.70.100">
    <property type="match status" value="1"/>
</dbReference>
<feature type="domain" description="ABM" evidence="1">
    <location>
        <begin position="26"/>
        <end position="115"/>
    </location>
</feature>
<organism evidence="2">
    <name type="scientific">Cupriavidus taiwanensis</name>
    <dbReference type="NCBI Taxonomy" id="164546"/>
    <lineage>
        <taxon>Bacteria</taxon>
        <taxon>Pseudomonadati</taxon>
        <taxon>Pseudomonadota</taxon>
        <taxon>Betaproteobacteria</taxon>
        <taxon>Burkholderiales</taxon>
        <taxon>Burkholderiaceae</taxon>
        <taxon>Cupriavidus</taxon>
    </lineage>
</organism>
<reference evidence="3 4" key="1">
    <citation type="submission" date="2018-01" db="EMBL/GenBank/DDBJ databases">
        <authorList>
            <person name="Gaut B.S."/>
            <person name="Morton B.R."/>
            <person name="Clegg M.T."/>
            <person name="Duvall M.R."/>
        </authorList>
    </citation>
    <scope>NUCLEOTIDE SEQUENCE [LARGE SCALE GENOMIC DNA]</scope>
    <source>
        <strain evidence="3">Cupriavidus taiwanensis cmp 52</strain>
    </source>
</reference>
<dbReference type="PANTHER" id="PTHR33336:SF3">
    <property type="entry name" value="ABM DOMAIN-CONTAINING PROTEIN"/>
    <property type="match status" value="1"/>
</dbReference>
<gene>
    <name evidence="2" type="ORF">CBM2613_A210039</name>
    <name evidence="3" type="ORF">CBM2634_A140033</name>
</gene>
<dbReference type="EMBL" id="OVTA01000006">
    <property type="protein sequence ID" value="SPR96615.1"/>
    <property type="molecule type" value="Genomic_DNA"/>
</dbReference>
<dbReference type="InterPro" id="IPR011008">
    <property type="entry name" value="Dimeric_a/b-barrel"/>
</dbReference>
<dbReference type="Pfam" id="PF03992">
    <property type="entry name" value="ABM"/>
    <property type="match status" value="1"/>
</dbReference>
<sequence>MAAATMAGPVLTDASQSPPFTMSGTYTLVGIARAKTHRRDALVSQLAALRSRGLTEPGCLDYHVGQDAEDARVFVIYMVWDSKRALESHLNRPYMRDFHAARADFVEGDFSFRWLNAA</sequence>
<keyword evidence="2" id="KW-0560">Oxidoreductase</keyword>
<dbReference type="PROSITE" id="PS51725">
    <property type="entry name" value="ABM"/>
    <property type="match status" value="1"/>
</dbReference>
<evidence type="ECO:0000313" key="4">
    <source>
        <dbReference type="Proteomes" id="UP000256805"/>
    </source>
</evidence>
<dbReference type="SUPFAM" id="SSF54909">
    <property type="entry name" value="Dimeric alpha+beta barrel"/>
    <property type="match status" value="1"/>
</dbReference>
<dbReference type="Proteomes" id="UP000256952">
    <property type="component" value="Chromosome CBM2613_a"/>
</dbReference>
<reference evidence="2" key="2">
    <citation type="submission" date="2018-01" db="EMBL/GenBank/DDBJ databases">
        <authorList>
            <person name="Clerissi C."/>
        </authorList>
    </citation>
    <scope>NUCLEOTIDE SEQUENCE</scope>
    <source>
        <strain evidence="2">Cupriavidus taiwanensis STM 8556</strain>
    </source>
</reference>
<evidence type="ECO:0000313" key="3">
    <source>
        <dbReference type="EMBL" id="SPR96615.1"/>
    </source>
</evidence>
<accession>A0A375DXZ2</accession>
<dbReference type="AlphaFoldDB" id="A0A375DXZ2"/>
<dbReference type="Proteomes" id="UP000256805">
    <property type="component" value="Unassembled WGS sequence"/>
</dbReference>
<name>A0A375DXZ2_9BURK</name>
<keyword evidence="2" id="KW-0503">Monooxygenase</keyword>
<protein>
    <submittedName>
        <fullName evidence="2 3">Antibiotic biosynthesis monooxygenase</fullName>
    </submittedName>
</protein>
<dbReference type="PANTHER" id="PTHR33336">
    <property type="entry name" value="QUINOL MONOOXYGENASE YGIN-RELATED"/>
    <property type="match status" value="1"/>
</dbReference>
<dbReference type="EMBL" id="OFTH01000014">
    <property type="protein sequence ID" value="SOZ56153.1"/>
    <property type="molecule type" value="Genomic_DNA"/>
</dbReference>